<keyword evidence="2" id="KW-0812">Transmembrane</keyword>
<evidence type="ECO:0000256" key="2">
    <source>
        <dbReference type="SAM" id="Phobius"/>
    </source>
</evidence>
<proteinExistence type="predicted"/>
<organism evidence="3 4">
    <name type="scientific">Symbiodinium natans</name>
    <dbReference type="NCBI Taxonomy" id="878477"/>
    <lineage>
        <taxon>Eukaryota</taxon>
        <taxon>Sar</taxon>
        <taxon>Alveolata</taxon>
        <taxon>Dinophyceae</taxon>
        <taxon>Suessiales</taxon>
        <taxon>Symbiodiniaceae</taxon>
        <taxon>Symbiodinium</taxon>
    </lineage>
</organism>
<keyword evidence="4" id="KW-1185">Reference proteome</keyword>
<evidence type="ECO:0000256" key="1">
    <source>
        <dbReference type="SAM" id="MobiDB-lite"/>
    </source>
</evidence>
<dbReference type="OrthoDB" id="443883at2759"/>
<feature type="transmembrane region" description="Helical" evidence="2">
    <location>
        <begin position="61"/>
        <end position="81"/>
    </location>
</feature>
<feature type="region of interest" description="Disordered" evidence="1">
    <location>
        <begin position="259"/>
        <end position="288"/>
    </location>
</feature>
<comment type="caution">
    <text evidence="3">The sequence shown here is derived from an EMBL/GenBank/DDBJ whole genome shotgun (WGS) entry which is preliminary data.</text>
</comment>
<protein>
    <submittedName>
        <fullName evidence="3">Uncharacterized protein</fullName>
    </submittedName>
</protein>
<keyword evidence="2" id="KW-1133">Transmembrane helix</keyword>
<reference evidence="3" key="1">
    <citation type="submission" date="2021-02" db="EMBL/GenBank/DDBJ databases">
        <authorList>
            <person name="Dougan E. K."/>
            <person name="Rhodes N."/>
            <person name="Thang M."/>
            <person name="Chan C."/>
        </authorList>
    </citation>
    <scope>NUCLEOTIDE SEQUENCE</scope>
</reference>
<evidence type="ECO:0000313" key="3">
    <source>
        <dbReference type="EMBL" id="CAE7612158.1"/>
    </source>
</evidence>
<accession>A0A812VD13</accession>
<gene>
    <name evidence="3" type="ORF">SNAT2548_LOCUS34804</name>
</gene>
<sequence length="288" mass="31504">MCYIRGEADNSIEAILARSRRRELVARVGPAAVRYLPSDDPHAFLLPDNRLEPAERKWQKLFVALPWLTFAAMLALPVLIVHGNLPYLLQRAEHDKQAAGRRTLSAHRVPDFQVVNFGQMPDVLERPFPTMLILFHPATLASKVFLPVLQDLEGLLRKSAIPVSIAALDLTASPLPPDAFLWEYPAAVSPHIQLILPRSMEGEAGVADYDGGWNARSLAAAACRVSLITLDLVCIPALRSAEMASCVCSCGSQGSSKFETQESPLGLWSFSAPSSAAKRRSRMQTDGP</sequence>
<dbReference type="Proteomes" id="UP000604046">
    <property type="component" value="Unassembled WGS sequence"/>
</dbReference>
<dbReference type="AlphaFoldDB" id="A0A812VD13"/>
<dbReference type="EMBL" id="CAJNDS010002830">
    <property type="protein sequence ID" value="CAE7612158.1"/>
    <property type="molecule type" value="Genomic_DNA"/>
</dbReference>
<name>A0A812VD13_9DINO</name>
<evidence type="ECO:0000313" key="4">
    <source>
        <dbReference type="Proteomes" id="UP000604046"/>
    </source>
</evidence>
<keyword evidence="2" id="KW-0472">Membrane</keyword>